<dbReference type="InterPro" id="IPR029063">
    <property type="entry name" value="SAM-dependent_MTases_sf"/>
</dbReference>
<dbReference type="CDD" id="cd02440">
    <property type="entry name" value="AdoMet_MTases"/>
    <property type="match status" value="1"/>
</dbReference>
<dbReference type="PANTHER" id="PTHR43861">
    <property type="entry name" value="TRANS-ACONITATE 2-METHYLTRANSFERASE-RELATED"/>
    <property type="match status" value="1"/>
</dbReference>
<dbReference type="GO" id="GO:0032259">
    <property type="term" value="P:methylation"/>
    <property type="evidence" value="ECO:0007669"/>
    <property type="project" value="UniProtKB-KW"/>
</dbReference>
<keyword evidence="1" id="KW-0489">Methyltransferase</keyword>
<keyword evidence="1" id="KW-0808">Transferase</keyword>
<evidence type="ECO:0000313" key="2">
    <source>
        <dbReference type="Proteomes" id="UP000672009"/>
    </source>
</evidence>
<dbReference type="EMBL" id="CP072793">
    <property type="protein sequence ID" value="QTR52902.1"/>
    <property type="molecule type" value="Genomic_DNA"/>
</dbReference>
<protein>
    <submittedName>
        <fullName evidence="1">Class I SAM-dependent methyltransferase</fullName>
    </submittedName>
</protein>
<dbReference type="SUPFAM" id="SSF53335">
    <property type="entry name" value="S-adenosyl-L-methionine-dependent methyltransferases"/>
    <property type="match status" value="1"/>
</dbReference>
<proteinExistence type="predicted"/>
<accession>A0A975F7W8</accession>
<dbReference type="AlphaFoldDB" id="A0A975F7W8"/>
<name>A0A975F7W8_9GAMM</name>
<dbReference type="GO" id="GO:0008168">
    <property type="term" value="F:methyltransferase activity"/>
    <property type="evidence" value="ECO:0007669"/>
    <property type="project" value="UniProtKB-KW"/>
</dbReference>
<evidence type="ECO:0000313" key="1">
    <source>
        <dbReference type="EMBL" id="QTR52902.1"/>
    </source>
</evidence>
<sequence length="476" mass="53408">MQTERVIWLNPPQPTDAPCILCGNTLGNEIVLQAAHWHADYGYLNTAHCKQCGSAWFPDAQQHNVPYPSTEIVLQDPNFIYLIYHYLEIVGGLDWKIGLLERLPFSRFRSVLEVGCNAGVALDYCRTAWGADVVGLEPSAYGVMGARLLETPILHRYMHEAEEIQGKTFDFIFATEVLEHVPEPLGFLQELKSYLAPDGIVLLTTPRSGSLTPETPPGELYAALSAGAHYFLLSPEKLADLATQAGFAWSHIEPFGMTNVAVLADKPIDFSNSVLVSYRLQNYYQHRCATPVEDARTHLGHLLNHYISSRSINHVVANDVMVLIRSGLMEQFGIDIDEPDAWLGNVLEANHLVTYGKFMPYALPFYLYWLARDLQATGDSKHYLELAQLLVAKGLATDFLSLFVYHRLFDQISEEMTDTLRAPGSIASRLHEMTAQLIVKIPELQLPAVATPTHWLQRTKAKLLQAGSRFLRLNYD</sequence>
<dbReference type="KEGG" id="tun:J9260_14515"/>
<dbReference type="Gene3D" id="3.40.50.150">
    <property type="entry name" value="Vaccinia Virus protein VP39"/>
    <property type="match status" value="1"/>
</dbReference>
<dbReference type="Pfam" id="PF13489">
    <property type="entry name" value="Methyltransf_23"/>
    <property type="match status" value="1"/>
</dbReference>
<dbReference type="Proteomes" id="UP000672009">
    <property type="component" value="Chromosome"/>
</dbReference>
<gene>
    <name evidence="1" type="ORF">J9260_14515</name>
</gene>
<keyword evidence="2" id="KW-1185">Reference proteome</keyword>
<reference evidence="1" key="1">
    <citation type="submission" date="2021-04" db="EMBL/GenBank/DDBJ databases">
        <title>Genomics, taxonomy and metabolism of representatives of sulfur bacteria of the genus Thiothrix: Thiothrix fructosivorans QT, Thiothrix unzii A1T and three new species, Thiothrix subterranea sp. nov., Thiothrix litoralis sp. nov. and 'Candidatus Thiothrix anitrata' sp. nov.</title>
        <authorList>
            <person name="Ravin N.V."/>
            <person name="Smolyakov D."/>
            <person name="Rudenko T.S."/>
            <person name="Mardanov A.V."/>
            <person name="Beletsky A.V."/>
            <person name="Markov N.D."/>
            <person name="Fomenkov A.I."/>
            <person name="Roberts R.J."/>
            <person name="Karnachuk O.V."/>
            <person name="Novikov A."/>
            <person name="Grabovich M.Y."/>
        </authorList>
    </citation>
    <scope>NUCLEOTIDE SEQUENCE</scope>
    <source>
        <strain evidence="1">A1</strain>
    </source>
</reference>
<organism evidence="1 2">
    <name type="scientific">Thiothrix unzii</name>
    <dbReference type="NCBI Taxonomy" id="111769"/>
    <lineage>
        <taxon>Bacteria</taxon>
        <taxon>Pseudomonadati</taxon>
        <taxon>Pseudomonadota</taxon>
        <taxon>Gammaproteobacteria</taxon>
        <taxon>Thiotrichales</taxon>
        <taxon>Thiotrichaceae</taxon>
        <taxon>Thiothrix</taxon>
    </lineage>
</organism>
<dbReference type="RefSeq" id="WP_210218434.1">
    <property type="nucleotide sequence ID" value="NZ_CP072793.1"/>
</dbReference>